<dbReference type="PANTHER" id="PTHR36434">
    <property type="entry name" value="MEMBRANE PROTEASE YUGP-RELATED"/>
    <property type="match status" value="1"/>
</dbReference>
<sequence length="241" mass="27285">MSFWFYLFVGSAVVSSVLSFRCSSRQDKLRRRNLNRSASCGLTGYEVATLILRENNLGAISVQNDQTSQKAAFRPKEGKRGTIRLPPDIFADSSLRAIAISAHECGHALQYYFGRSYFSISKLTFFLFWSFIGSGFFLLNFSFIFLSFMGSEFFLIPFLIVLLAAIPGICYVMGTLQSESDATHRGITMLELKKLIDYHETSFVKQWLEASFLNYVSNSWLFATVWSFAMAGIIMCHSRSS</sequence>
<evidence type="ECO:0000313" key="2">
    <source>
        <dbReference type="EMBL" id="MBD6616785.1"/>
    </source>
</evidence>
<feature type="transmembrane region" description="Helical" evidence="1">
    <location>
        <begin position="215"/>
        <end position="236"/>
    </location>
</feature>
<dbReference type="EMBL" id="VJXY01000012">
    <property type="protein sequence ID" value="MBD6616785.1"/>
    <property type="molecule type" value="Genomic_DNA"/>
</dbReference>
<dbReference type="InterPro" id="IPR007395">
    <property type="entry name" value="Zn_peptidase_2"/>
</dbReference>
<name>A0AA40VR59_9NOST</name>
<gene>
    <name evidence="2" type="ORF">FNW02_13340</name>
</gene>
<keyword evidence="1" id="KW-0472">Membrane</keyword>
<dbReference type="AlphaFoldDB" id="A0AA40VR59"/>
<dbReference type="Pfam" id="PF04298">
    <property type="entry name" value="Zn_peptidase_2"/>
    <property type="match status" value="1"/>
</dbReference>
<keyword evidence="1" id="KW-1133">Transmembrane helix</keyword>
<organism evidence="2 3">
    <name type="scientific">Komarekiella delphini-convector SJRDD-AB1</name>
    <dbReference type="NCBI Taxonomy" id="2593771"/>
    <lineage>
        <taxon>Bacteria</taxon>
        <taxon>Bacillati</taxon>
        <taxon>Cyanobacteriota</taxon>
        <taxon>Cyanophyceae</taxon>
        <taxon>Nostocales</taxon>
        <taxon>Nostocaceae</taxon>
        <taxon>Komarekiella</taxon>
        <taxon>Komarekiella delphini-convector</taxon>
    </lineage>
</organism>
<accession>A0AA40VR59</accession>
<reference evidence="2" key="1">
    <citation type="submission" date="2019-07" db="EMBL/GenBank/DDBJ databases">
        <title>Toxilogical consequences of a new and cryptic species of cyanobacteria (Komarekiella delphini-convector) recovered from the epidermis of a bottlenose dolphin and 1500 ft. in the air.</title>
        <authorList>
            <person name="Brown A.O."/>
            <person name="Dvorak P."/>
            <person name="Villanueva C.D."/>
            <person name="Foss A.J."/>
            <person name="Garvey A.D."/>
            <person name="Gibson Q.A."/>
            <person name="Johansen J.R."/>
            <person name="Casamatta D.A."/>
        </authorList>
    </citation>
    <scope>NUCLEOTIDE SEQUENCE</scope>
    <source>
        <strain evidence="2">SJRDD-AB1</strain>
    </source>
</reference>
<evidence type="ECO:0000313" key="3">
    <source>
        <dbReference type="Proteomes" id="UP001165986"/>
    </source>
</evidence>
<dbReference type="PANTHER" id="PTHR36434:SF1">
    <property type="entry name" value="MEMBRANE PROTEASE YUGP-RELATED"/>
    <property type="match status" value="1"/>
</dbReference>
<feature type="transmembrane region" description="Helical" evidence="1">
    <location>
        <begin position="125"/>
        <end position="146"/>
    </location>
</feature>
<dbReference type="RefSeq" id="WP_191758018.1">
    <property type="nucleotide sequence ID" value="NZ_VJXY01000012.1"/>
</dbReference>
<proteinExistence type="predicted"/>
<keyword evidence="1" id="KW-0812">Transmembrane</keyword>
<evidence type="ECO:0000256" key="1">
    <source>
        <dbReference type="SAM" id="Phobius"/>
    </source>
</evidence>
<dbReference type="Proteomes" id="UP001165986">
    <property type="component" value="Unassembled WGS sequence"/>
</dbReference>
<keyword evidence="3" id="KW-1185">Reference proteome</keyword>
<comment type="caution">
    <text evidence="2">The sequence shown here is derived from an EMBL/GenBank/DDBJ whole genome shotgun (WGS) entry which is preliminary data.</text>
</comment>
<feature type="transmembrane region" description="Helical" evidence="1">
    <location>
        <begin position="153"/>
        <end position="174"/>
    </location>
</feature>
<protein>
    <submittedName>
        <fullName evidence="2">Zinc metallopeptidase</fullName>
    </submittedName>
</protein>